<evidence type="ECO:0000313" key="5">
    <source>
        <dbReference type="Proteomes" id="UP000626109"/>
    </source>
</evidence>
<dbReference type="InterPro" id="IPR050745">
    <property type="entry name" value="Multifunctional_regulatory"/>
</dbReference>
<sequence length="615" mass="66917">MGASLAGCACSDSASPFLREHVAHLRKQRALSGTSTRAANPILYPMHVVRLEDFMKMTATKAQQVLLKEGVLVEYSVGMGKVMFVSHQWVGNSSPDPNFDQLRVLQEALANLMSGSITISIDVISEVFHGFSQAVTAADFKGQQMYIWYDYFSCPQMAARTEDQDVGADLSNAVESIPGYVELSDFFVIVAPVLKHADRDEMLGFMSWKTRGWCRAERAARALAAGDHHGSMIVVQGPRHVQMSVPAETLQAPVGLGDFTVQADVERVTPFMRALLKNKLSFALAAGDIRTYRLLINVQSKFCQNLDIENIEILPGIPSMESSPSGMELAEPYHVVNSFMHQNGFLNVSDPDECGWAPLHYAALRDDPLLVRGLLARRADIEALAAKDEPLIHSLPNSPVLHIACVVGNNKALQELIAQRADVNKSSGIHSLHLCALAGNVEGIKLLLAHKADANHIDMLGNKPICPAAAFGQADAIRVLVAGGSQVATTPGAISPLLVGIWFLANVDTVKSLLEARADVDEREQLSMSNPLWAVFSMKALAYRFNTSAANYLGYHIWGATPLILSMVTSRFDLAEVLLEGGAKREFRNDRGKTAADIGREVKCPAALLEKLEPP</sequence>
<dbReference type="Pfam" id="PF12796">
    <property type="entry name" value="Ank_2"/>
    <property type="match status" value="1"/>
</dbReference>
<dbReference type="InterPro" id="IPR036770">
    <property type="entry name" value="Ankyrin_rpt-contain_sf"/>
</dbReference>
<dbReference type="Gene3D" id="1.25.40.20">
    <property type="entry name" value="Ankyrin repeat-containing domain"/>
    <property type="match status" value="1"/>
</dbReference>
<evidence type="ECO:0000256" key="2">
    <source>
        <dbReference type="ARBA" id="ARBA00023043"/>
    </source>
</evidence>
<dbReference type="EMBL" id="CAJNNW010028781">
    <property type="protein sequence ID" value="CAE8697617.1"/>
    <property type="molecule type" value="Genomic_DNA"/>
</dbReference>
<reference evidence="4" key="1">
    <citation type="submission" date="2021-02" db="EMBL/GenBank/DDBJ databases">
        <authorList>
            <person name="Dougan E. K."/>
            <person name="Rhodes N."/>
            <person name="Thang M."/>
            <person name="Chan C."/>
        </authorList>
    </citation>
    <scope>NUCLEOTIDE SEQUENCE</scope>
</reference>
<evidence type="ECO:0000256" key="1">
    <source>
        <dbReference type="ARBA" id="ARBA00022737"/>
    </source>
</evidence>
<dbReference type="PROSITE" id="PS50088">
    <property type="entry name" value="ANK_REPEAT"/>
    <property type="match status" value="3"/>
</dbReference>
<dbReference type="InterPro" id="IPR002110">
    <property type="entry name" value="Ankyrin_rpt"/>
</dbReference>
<name>A0A813KE47_POLGL</name>
<keyword evidence="1" id="KW-0677">Repeat</keyword>
<dbReference type="PANTHER" id="PTHR24189">
    <property type="entry name" value="MYOTROPHIN"/>
    <property type="match status" value="1"/>
</dbReference>
<dbReference type="AlphaFoldDB" id="A0A813KE47"/>
<dbReference type="SMART" id="SM00248">
    <property type="entry name" value="ANK"/>
    <property type="match status" value="5"/>
</dbReference>
<evidence type="ECO:0000313" key="4">
    <source>
        <dbReference type="EMBL" id="CAE8697617.1"/>
    </source>
</evidence>
<feature type="repeat" description="ANK" evidence="3">
    <location>
        <begin position="427"/>
        <end position="459"/>
    </location>
</feature>
<keyword evidence="2 3" id="KW-0040">ANK repeat</keyword>
<organism evidence="4 5">
    <name type="scientific">Polarella glacialis</name>
    <name type="common">Dinoflagellate</name>
    <dbReference type="NCBI Taxonomy" id="89957"/>
    <lineage>
        <taxon>Eukaryota</taxon>
        <taxon>Sar</taxon>
        <taxon>Alveolata</taxon>
        <taxon>Dinophyceae</taxon>
        <taxon>Suessiales</taxon>
        <taxon>Suessiaceae</taxon>
        <taxon>Polarella</taxon>
    </lineage>
</organism>
<proteinExistence type="predicted"/>
<dbReference type="Proteomes" id="UP000626109">
    <property type="component" value="Unassembled WGS sequence"/>
</dbReference>
<evidence type="ECO:0000256" key="3">
    <source>
        <dbReference type="PROSITE-ProRule" id="PRU00023"/>
    </source>
</evidence>
<accession>A0A813KE47</accession>
<gene>
    <name evidence="4" type="ORF">PGLA2088_LOCUS30379</name>
</gene>
<feature type="repeat" description="ANK" evidence="3">
    <location>
        <begin position="354"/>
        <end position="386"/>
    </location>
</feature>
<dbReference type="SUPFAM" id="SSF48403">
    <property type="entry name" value="Ankyrin repeat"/>
    <property type="match status" value="1"/>
</dbReference>
<comment type="caution">
    <text evidence="4">The sequence shown here is derived from an EMBL/GenBank/DDBJ whole genome shotgun (WGS) entry which is preliminary data.</text>
</comment>
<dbReference type="PANTHER" id="PTHR24189:SF50">
    <property type="entry name" value="ANKYRIN REPEAT AND SOCS BOX PROTEIN 2"/>
    <property type="match status" value="1"/>
</dbReference>
<feature type="repeat" description="ANK" evidence="3">
    <location>
        <begin position="558"/>
        <end position="590"/>
    </location>
</feature>
<protein>
    <submittedName>
        <fullName evidence="4">Uncharacterized protein</fullName>
    </submittedName>
</protein>
<dbReference type="PROSITE" id="PS50297">
    <property type="entry name" value="ANK_REP_REGION"/>
    <property type="match status" value="2"/>
</dbReference>
<dbReference type="Pfam" id="PF00023">
    <property type="entry name" value="Ank"/>
    <property type="match status" value="1"/>
</dbReference>